<keyword evidence="1" id="KW-1133">Transmembrane helix</keyword>
<name>A0ABM4BA90_HYDVU</name>
<sequence length="137" mass="15657">MKESYEKILNLEDIPGEVFFFLLGVLFIFLKYEITGAIVATISVIFFLLNCFLCGNIKKTHDLHNVSSVERNENYIESTNNDLVMENIRFPLNAHMKNVLAVTKVCLHSLLIYPVLAPTMAKNWPSLNQSYRVTTLS</sequence>
<keyword evidence="1" id="KW-0812">Transmembrane</keyword>
<dbReference type="RefSeq" id="XP_065645823.1">
    <property type="nucleotide sequence ID" value="XM_065789751.1"/>
</dbReference>
<dbReference type="Proteomes" id="UP001652625">
    <property type="component" value="Chromosome 02"/>
</dbReference>
<gene>
    <name evidence="3" type="primary">LOC136076277</name>
</gene>
<organism evidence="2 3">
    <name type="scientific">Hydra vulgaris</name>
    <name type="common">Hydra</name>
    <name type="synonym">Hydra attenuata</name>
    <dbReference type="NCBI Taxonomy" id="6087"/>
    <lineage>
        <taxon>Eukaryota</taxon>
        <taxon>Metazoa</taxon>
        <taxon>Cnidaria</taxon>
        <taxon>Hydrozoa</taxon>
        <taxon>Hydroidolina</taxon>
        <taxon>Anthoathecata</taxon>
        <taxon>Aplanulata</taxon>
        <taxon>Hydridae</taxon>
        <taxon>Hydra</taxon>
    </lineage>
</organism>
<proteinExistence type="predicted"/>
<reference evidence="2" key="1">
    <citation type="submission" date="2025-05" db="UniProtKB">
        <authorList>
            <consortium name="RefSeq"/>
        </authorList>
    </citation>
    <scope>NUCLEOTIDE SEQUENCE [LARGE SCALE GENOMIC DNA]</scope>
</reference>
<protein>
    <submittedName>
        <fullName evidence="3">Uncharacterized protein LOC136076277</fullName>
    </submittedName>
</protein>
<evidence type="ECO:0000256" key="1">
    <source>
        <dbReference type="SAM" id="Phobius"/>
    </source>
</evidence>
<keyword evidence="2" id="KW-1185">Reference proteome</keyword>
<reference evidence="3" key="2">
    <citation type="submission" date="2025-08" db="UniProtKB">
        <authorList>
            <consortium name="RefSeq"/>
        </authorList>
    </citation>
    <scope>IDENTIFICATION</scope>
</reference>
<keyword evidence="1" id="KW-0472">Membrane</keyword>
<evidence type="ECO:0000313" key="3">
    <source>
        <dbReference type="RefSeq" id="XP_065645823.1"/>
    </source>
</evidence>
<accession>A0ABM4BA90</accession>
<evidence type="ECO:0000313" key="2">
    <source>
        <dbReference type="Proteomes" id="UP001652625"/>
    </source>
</evidence>
<feature type="transmembrane region" description="Helical" evidence="1">
    <location>
        <begin position="20"/>
        <end position="49"/>
    </location>
</feature>
<dbReference type="GeneID" id="136076277"/>